<gene>
    <name evidence="2" type="ORF">PCOR1329_LOCUS3480</name>
</gene>
<keyword evidence="3" id="KW-1185">Reference proteome</keyword>
<organism evidence="2 3">
    <name type="scientific">Prorocentrum cordatum</name>
    <dbReference type="NCBI Taxonomy" id="2364126"/>
    <lineage>
        <taxon>Eukaryota</taxon>
        <taxon>Sar</taxon>
        <taxon>Alveolata</taxon>
        <taxon>Dinophyceae</taxon>
        <taxon>Prorocentrales</taxon>
        <taxon>Prorocentraceae</taxon>
        <taxon>Prorocentrum</taxon>
    </lineage>
</organism>
<reference evidence="2" key="1">
    <citation type="submission" date="2023-10" db="EMBL/GenBank/DDBJ databases">
        <authorList>
            <person name="Chen Y."/>
            <person name="Shah S."/>
            <person name="Dougan E. K."/>
            <person name="Thang M."/>
            <person name="Chan C."/>
        </authorList>
    </citation>
    <scope>NUCLEOTIDE SEQUENCE [LARGE SCALE GENOMIC DNA]</scope>
</reference>
<evidence type="ECO:0000313" key="3">
    <source>
        <dbReference type="Proteomes" id="UP001189429"/>
    </source>
</evidence>
<evidence type="ECO:0000256" key="1">
    <source>
        <dbReference type="SAM" id="MobiDB-lite"/>
    </source>
</evidence>
<evidence type="ECO:0008006" key="4">
    <source>
        <dbReference type="Google" id="ProtNLM"/>
    </source>
</evidence>
<evidence type="ECO:0000313" key="2">
    <source>
        <dbReference type="EMBL" id="CAK0793066.1"/>
    </source>
</evidence>
<comment type="caution">
    <text evidence="2">The sequence shown here is derived from an EMBL/GenBank/DDBJ whole genome shotgun (WGS) entry which is preliminary data.</text>
</comment>
<dbReference type="Proteomes" id="UP001189429">
    <property type="component" value="Unassembled WGS sequence"/>
</dbReference>
<protein>
    <recommendedName>
        <fullName evidence="4">RNA-directed RNA polymerase</fullName>
    </recommendedName>
</protein>
<feature type="compositionally biased region" description="Basic and acidic residues" evidence="1">
    <location>
        <begin position="272"/>
        <end position="283"/>
    </location>
</feature>
<feature type="region of interest" description="Disordered" evidence="1">
    <location>
        <begin position="270"/>
        <end position="306"/>
    </location>
</feature>
<sequence length="1210" mass="132973">MASTTTQNGTCQIWSLKDIRSHESFNGGQDEFESFFFTLEAEVTEMRWKSLYDAAVGHAGPIAAEDIQNAETLELSRNLSTFLAMKMRGKAQTMTKLAGAGNGFEALRQIYADYRPSGGTSEHSLLTTIVQPKWWTSDDHSRRSFAEVLHDWDHLVMQYELASHDTISDRLKCATILGYAPLPIRKVLDGASQEVRENYAVMRTRIREHCMERNAKAFAPRPPGAGGGGQAPMQVDAVGQVDAIGFDKPRCNLCEKLGRAADKCWFKGKGGAKGDSKGGKGDGGKGGSKGGRGGNAPSSDKDKTRHYCKKKGHIKINCFKFKKDQEDRKKGAVSVVEKGAAEVNAMVVPSEDDSDECGFCMALESDYVDHDSDEHQVDIVDHDSDGHQVDYVDHESSGHQVGYDGYESVGDQLEDEFARHACDDTIIMAIGDGAKLKEYDVGDFLMLDGGADEHCARRSFARHSAVEPASTKLIAAQKQNISLDGEAMVPFTMGGRVVCKANFKVGPFARNLLSTGRVYDAGFDVVYSHSDGCYVGFCKPDGRYVKIPMVRRKNAFGVPASVRRDLEDAKDVAKETKRLLGRYSDQRSGIVAANEDAVMKGEGAVQADGAAAPVPMAEGAGDPEGAELGPGSRVDLLRQRLKEFGAAVYGTKEQLWTRPKHAELKRKQDFDFKKTVEERYQQQVDGQPVTEAKVVEAPYAPTEVEKEQHEAAGHAVFKKWCPARAFGLGPEDPRVKQPVYGSNVREELIFLDWAFNGTKDTDNLCDEADKGLGTSLVAADRSAGLLHGNALGSKAADDHAVKQLMRFMKQLAYQKPDLRCDTEPAVKALQDKVVNARNEDNLETSVSQGRTRDSKSMGFIETRILWWRGRLKANRVQVEMNYGIKLTPHSPLWPFLAHHAANVTNWCSRGADGYTAHFAVYGVNYTGAVVPFAEAVMARVPVSKTGQRRSMGGLVPRLTKADTAWVKGIRVGKTTNNDEHIILAIACKVTCRTVHRMPMGQPRDKELLLKVRGEPWREKVAHMPRFLVMDGGRGEVAPTPLEAVGTEAKRGRYEDPIVGAIEGTSEALDYKALLTAKELTHWDSSGFPQEEAAEALDKGLKLCDEFGIYSVHPRAASDGKKKVDTKREKKDRAGDLKYRLVGREFAWLEGRDGLFAPGSTSLTSRIIDFLSQKDDDDPDDRLVAAVGDVSSAYYQVPEKEEFYCGPPLSG</sequence>
<feature type="compositionally biased region" description="Gly residues" evidence="1">
    <location>
        <begin position="284"/>
        <end position="294"/>
    </location>
</feature>
<accession>A0ABN9PRI9</accession>
<proteinExistence type="predicted"/>
<name>A0ABN9PRI9_9DINO</name>
<dbReference type="EMBL" id="CAUYUJ010000892">
    <property type="protein sequence ID" value="CAK0793066.1"/>
    <property type="molecule type" value="Genomic_DNA"/>
</dbReference>